<proteinExistence type="predicted"/>
<accession>A0ABR3D9C9</accession>
<feature type="transmembrane region" description="Helical" evidence="1">
    <location>
        <begin position="21"/>
        <end position="38"/>
    </location>
</feature>
<reference evidence="2 3" key="1">
    <citation type="submission" date="2023-09" db="EMBL/GenBank/DDBJ databases">
        <title>Multi-omics analysis of a traditional fermented food reveals byproduct-associated fungal strains for waste-to-food upcycling.</title>
        <authorList>
            <consortium name="Lawrence Berkeley National Laboratory"/>
            <person name="Rekdal V.M."/>
            <person name="Villalobos-Escobedo J.M."/>
            <person name="Rodriguez-Valeron N."/>
            <person name="Garcia M.O."/>
            <person name="Vasquez D.P."/>
            <person name="Damayanti I."/>
            <person name="Sorensen P.M."/>
            <person name="Baidoo E.E."/>
            <person name="De Carvalho A.C."/>
            <person name="Riley R."/>
            <person name="Lipzen A."/>
            <person name="He G."/>
            <person name="Yan M."/>
            <person name="Haridas S."/>
            <person name="Daum C."/>
            <person name="Yoshinaga Y."/>
            <person name="Ng V."/>
            <person name="Grigoriev I.V."/>
            <person name="Munk R."/>
            <person name="Nuraida L."/>
            <person name="Wijaya C.H."/>
            <person name="Morales P.-C."/>
            <person name="Keasling J.D."/>
        </authorList>
    </citation>
    <scope>NUCLEOTIDE SEQUENCE [LARGE SCALE GENOMIC DNA]</scope>
    <source>
        <strain evidence="2 3">FGSC 2613</strain>
    </source>
</reference>
<dbReference type="Proteomes" id="UP001451303">
    <property type="component" value="Unassembled WGS sequence"/>
</dbReference>
<evidence type="ECO:0000313" key="3">
    <source>
        <dbReference type="Proteomes" id="UP001451303"/>
    </source>
</evidence>
<keyword evidence="1" id="KW-0472">Membrane</keyword>
<gene>
    <name evidence="2" type="ORF">QR685DRAFT_424722</name>
</gene>
<evidence type="ECO:0000256" key="1">
    <source>
        <dbReference type="SAM" id="Phobius"/>
    </source>
</evidence>
<comment type="caution">
    <text evidence="2">The sequence shown here is derived from an EMBL/GenBank/DDBJ whole genome shotgun (WGS) entry which is preliminary data.</text>
</comment>
<organism evidence="2 3">
    <name type="scientific">Neurospora intermedia</name>
    <dbReference type="NCBI Taxonomy" id="5142"/>
    <lineage>
        <taxon>Eukaryota</taxon>
        <taxon>Fungi</taxon>
        <taxon>Dikarya</taxon>
        <taxon>Ascomycota</taxon>
        <taxon>Pezizomycotina</taxon>
        <taxon>Sordariomycetes</taxon>
        <taxon>Sordariomycetidae</taxon>
        <taxon>Sordariales</taxon>
        <taxon>Sordariaceae</taxon>
        <taxon>Neurospora</taxon>
    </lineage>
</organism>
<evidence type="ECO:0000313" key="2">
    <source>
        <dbReference type="EMBL" id="KAL0469290.1"/>
    </source>
</evidence>
<feature type="transmembrane region" description="Helical" evidence="1">
    <location>
        <begin position="65"/>
        <end position="83"/>
    </location>
</feature>
<name>A0ABR3D9C9_NEUIN</name>
<protein>
    <submittedName>
        <fullName evidence="2">Uncharacterized protein</fullName>
    </submittedName>
</protein>
<keyword evidence="3" id="KW-1185">Reference proteome</keyword>
<feature type="non-terminal residue" evidence="2">
    <location>
        <position position="148"/>
    </location>
</feature>
<keyword evidence="1" id="KW-1133">Transmembrane helix</keyword>
<dbReference type="EMBL" id="JAVLET010000005">
    <property type="protein sequence ID" value="KAL0469290.1"/>
    <property type="molecule type" value="Genomic_DNA"/>
</dbReference>
<keyword evidence="1" id="KW-0812">Transmembrane</keyword>
<sequence length="148" mass="17036">MDPPHSQPTTSPYNFGLGHDFRIALIPSFLYFLIRVLSSEMLKDHPLLLGQPPYTKMVEKAATDVQTTVILLVIFIICCTCRYHHSKRHKLLRAANMDHTDRSLRAFLKHHLFASDPVLPPDEYHVTKRQEAMRLLFLVVISALFCPI</sequence>